<evidence type="ECO:0000313" key="3">
    <source>
        <dbReference type="Proteomes" id="UP000186720"/>
    </source>
</evidence>
<dbReference type="RefSeq" id="WP_074490933.1">
    <property type="nucleotide sequence ID" value="NZ_FPAM01000012.1"/>
</dbReference>
<comment type="caution">
    <text evidence="2">The sequence shown here is derived from an EMBL/GenBank/DDBJ whole genome shotgun (WGS) entry which is preliminary data.</text>
</comment>
<evidence type="ECO:0000256" key="1">
    <source>
        <dbReference type="SAM" id="Phobius"/>
    </source>
</evidence>
<sequence length="64" mass="7291">MSFLKQLLKDFALATIVIFIFHYSFDSRLVFKTIVLDSIYTGIGVSLGIASLKLMKKNYSKQRA</sequence>
<keyword evidence="1" id="KW-1133">Transmembrane helix</keyword>
<name>A0A1Q6A2V8_9SPHI</name>
<proteinExistence type="predicted"/>
<keyword evidence="1" id="KW-0472">Membrane</keyword>
<dbReference type="EMBL" id="MPPL01000001">
    <property type="protein sequence ID" value="OKS88346.1"/>
    <property type="molecule type" value="Genomic_DNA"/>
</dbReference>
<reference evidence="2 3" key="1">
    <citation type="submission" date="2016-11" db="EMBL/GenBank/DDBJ databases">
        <title>Whole Genome Sequencing of Mucilaginibacter polytrichastri RG4-7(T) isolated from the moss sample.</title>
        <authorList>
            <person name="Li Y."/>
        </authorList>
    </citation>
    <scope>NUCLEOTIDE SEQUENCE [LARGE SCALE GENOMIC DNA]</scope>
    <source>
        <strain evidence="2 3">RG4-7</strain>
    </source>
</reference>
<dbReference type="Proteomes" id="UP000186720">
    <property type="component" value="Unassembled WGS sequence"/>
</dbReference>
<feature type="transmembrane region" description="Helical" evidence="1">
    <location>
        <begin position="31"/>
        <end position="54"/>
    </location>
</feature>
<keyword evidence="1" id="KW-0812">Transmembrane</keyword>
<keyword evidence="3" id="KW-1185">Reference proteome</keyword>
<feature type="transmembrane region" description="Helical" evidence="1">
    <location>
        <begin position="7"/>
        <end position="25"/>
    </location>
</feature>
<organism evidence="2 3">
    <name type="scientific">Mucilaginibacter polytrichastri</name>
    <dbReference type="NCBI Taxonomy" id="1302689"/>
    <lineage>
        <taxon>Bacteria</taxon>
        <taxon>Pseudomonadati</taxon>
        <taxon>Bacteroidota</taxon>
        <taxon>Sphingobacteriia</taxon>
        <taxon>Sphingobacteriales</taxon>
        <taxon>Sphingobacteriaceae</taxon>
        <taxon>Mucilaginibacter</taxon>
    </lineage>
</organism>
<dbReference type="AlphaFoldDB" id="A0A1Q6A2V8"/>
<evidence type="ECO:0000313" key="2">
    <source>
        <dbReference type="EMBL" id="OKS88346.1"/>
    </source>
</evidence>
<gene>
    <name evidence="2" type="ORF">RG47T_3812</name>
</gene>
<protein>
    <submittedName>
        <fullName evidence="2">Uncharacterized protein</fullName>
    </submittedName>
</protein>
<accession>A0A1Q6A2V8</accession>